<gene>
    <name evidence="3" type="ORF">ACFO0C_07690</name>
</gene>
<dbReference type="GO" id="GO:0006508">
    <property type="term" value="P:proteolysis"/>
    <property type="evidence" value="ECO:0007669"/>
    <property type="project" value="UniProtKB-KW"/>
</dbReference>
<evidence type="ECO:0000313" key="3">
    <source>
        <dbReference type="EMBL" id="MFC4064808.1"/>
    </source>
</evidence>
<keyword evidence="4" id="KW-1185">Reference proteome</keyword>
<feature type="domain" description="Clp R" evidence="2">
    <location>
        <begin position="2"/>
        <end position="204"/>
    </location>
</feature>
<organism evidence="3 4">
    <name type="scientific">Actinoplanes subglobosus</name>
    <dbReference type="NCBI Taxonomy" id="1547892"/>
    <lineage>
        <taxon>Bacteria</taxon>
        <taxon>Bacillati</taxon>
        <taxon>Actinomycetota</taxon>
        <taxon>Actinomycetes</taxon>
        <taxon>Micromonosporales</taxon>
        <taxon>Micromonosporaceae</taxon>
        <taxon>Actinoplanes</taxon>
    </lineage>
</organism>
<proteinExistence type="predicted"/>
<comment type="caution">
    <text evidence="3">The sequence shown here is derived from an EMBL/GenBank/DDBJ whole genome shotgun (WGS) entry which is preliminary data.</text>
</comment>
<accession>A0ABV8IPG0</accession>
<name>A0ABV8IPG0_9ACTN</name>
<protein>
    <submittedName>
        <fullName evidence="3">Clp protease N-terminal domain-containing protein</fullName>
    </submittedName>
</protein>
<dbReference type="GO" id="GO:0008233">
    <property type="term" value="F:peptidase activity"/>
    <property type="evidence" value="ECO:0007669"/>
    <property type="project" value="UniProtKB-KW"/>
</dbReference>
<dbReference type="EMBL" id="JBHSBL010000006">
    <property type="protein sequence ID" value="MFC4064808.1"/>
    <property type="molecule type" value="Genomic_DNA"/>
</dbReference>
<evidence type="ECO:0000313" key="4">
    <source>
        <dbReference type="Proteomes" id="UP001595867"/>
    </source>
</evidence>
<reference evidence="4" key="1">
    <citation type="journal article" date="2019" name="Int. J. Syst. Evol. Microbiol.">
        <title>The Global Catalogue of Microorganisms (GCM) 10K type strain sequencing project: providing services to taxonomists for standard genome sequencing and annotation.</title>
        <authorList>
            <consortium name="The Broad Institute Genomics Platform"/>
            <consortium name="The Broad Institute Genome Sequencing Center for Infectious Disease"/>
            <person name="Wu L."/>
            <person name="Ma J."/>
        </authorList>
    </citation>
    <scope>NUCLEOTIDE SEQUENCE [LARGE SCALE GENOMIC DNA]</scope>
    <source>
        <strain evidence="4">TBRC 5832</strain>
    </source>
</reference>
<dbReference type="InterPro" id="IPR036628">
    <property type="entry name" value="Clp_N_dom_sf"/>
</dbReference>
<sequence>MFERFTKAAREAVIGAQEKARLLGHDSIGTEHTLLSLVAAENGAVREALRSEAGEVDEAYVRAAIIRHVGDRSETTTIADRDAEDAAALKSIGIDLDAVRAAIEENFGAGALRLPGPAPKKKGLLGRFTPTAVTGHRPFSARNKKVLELSLREAIRLKHNFIAPEHIALGILREGQGLAMLILAERGVDVGTARERLTQSLNTPAA</sequence>
<evidence type="ECO:0000256" key="1">
    <source>
        <dbReference type="PROSITE-ProRule" id="PRU01251"/>
    </source>
</evidence>
<evidence type="ECO:0000259" key="2">
    <source>
        <dbReference type="PROSITE" id="PS51903"/>
    </source>
</evidence>
<dbReference type="Proteomes" id="UP001595867">
    <property type="component" value="Unassembled WGS sequence"/>
</dbReference>
<dbReference type="Gene3D" id="1.10.1780.10">
    <property type="entry name" value="Clp, N-terminal domain"/>
    <property type="match status" value="2"/>
</dbReference>
<dbReference type="RefSeq" id="WP_378065846.1">
    <property type="nucleotide sequence ID" value="NZ_JBHSBL010000006.1"/>
</dbReference>
<keyword evidence="3" id="KW-0645">Protease</keyword>
<dbReference type="PROSITE" id="PS51903">
    <property type="entry name" value="CLP_R"/>
    <property type="match status" value="1"/>
</dbReference>
<keyword evidence="1" id="KW-0677">Repeat</keyword>
<dbReference type="SUPFAM" id="SSF81923">
    <property type="entry name" value="Double Clp-N motif"/>
    <property type="match status" value="2"/>
</dbReference>
<keyword evidence="3" id="KW-0378">Hydrolase</keyword>
<dbReference type="InterPro" id="IPR004176">
    <property type="entry name" value="Clp_R_N"/>
</dbReference>
<dbReference type="Pfam" id="PF02861">
    <property type="entry name" value="Clp_N"/>
    <property type="match status" value="2"/>
</dbReference>